<proteinExistence type="inferred from homology"/>
<dbReference type="SMART" id="SM00352">
    <property type="entry name" value="POU"/>
    <property type="match status" value="1"/>
</dbReference>
<keyword evidence="2 5" id="KW-0238">DNA-binding</keyword>
<evidence type="ECO:0000256" key="8">
    <source>
        <dbReference type="SAM" id="MobiDB-lite"/>
    </source>
</evidence>
<dbReference type="PANTHER" id="PTHR11636:SF128">
    <property type="entry name" value="POU DOMAIN PROTEIN-RELATED"/>
    <property type="match status" value="1"/>
</dbReference>
<dbReference type="AlphaFoldDB" id="A0A8C5DAV0"/>
<feature type="compositionally biased region" description="Polar residues" evidence="8">
    <location>
        <begin position="219"/>
        <end position="228"/>
    </location>
</feature>
<dbReference type="CTD" id="30333"/>
<evidence type="ECO:0000256" key="3">
    <source>
        <dbReference type="ARBA" id="ARBA00023155"/>
    </source>
</evidence>
<dbReference type="Gene3D" id="1.10.10.60">
    <property type="entry name" value="Homeodomain-like"/>
    <property type="match status" value="1"/>
</dbReference>
<evidence type="ECO:0000313" key="11">
    <source>
        <dbReference type="Ensembl" id="ENSGWIP00000004402.1"/>
    </source>
</evidence>
<dbReference type="InterPro" id="IPR001356">
    <property type="entry name" value="HD"/>
</dbReference>
<evidence type="ECO:0000256" key="5">
    <source>
        <dbReference type="PROSITE-ProRule" id="PRU00108"/>
    </source>
</evidence>
<feature type="domain" description="Homeobox" evidence="9">
    <location>
        <begin position="338"/>
        <end position="398"/>
    </location>
</feature>
<accession>A0A8C5DAV0</accession>
<dbReference type="PANTHER" id="PTHR11636">
    <property type="entry name" value="POU DOMAIN"/>
    <property type="match status" value="1"/>
</dbReference>
<dbReference type="PROSITE" id="PS51179">
    <property type="entry name" value="POU_3"/>
    <property type="match status" value="1"/>
</dbReference>
<organism evidence="11 12">
    <name type="scientific">Gouania willdenowi</name>
    <name type="common">Blunt-snouted clingfish</name>
    <name type="synonym">Lepadogaster willdenowi</name>
    <dbReference type="NCBI Taxonomy" id="441366"/>
    <lineage>
        <taxon>Eukaryota</taxon>
        <taxon>Metazoa</taxon>
        <taxon>Chordata</taxon>
        <taxon>Craniata</taxon>
        <taxon>Vertebrata</taxon>
        <taxon>Euteleostomi</taxon>
        <taxon>Actinopterygii</taxon>
        <taxon>Neopterygii</taxon>
        <taxon>Teleostei</taxon>
        <taxon>Neoteleostei</taxon>
        <taxon>Acanthomorphata</taxon>
        <taxon>Ovalentaria</taxon>
        <taxon>Blenniimorphae</taxon>
        <taxon>Blenniiformes</taxon>
        <taxon>Gobiesocoidei</taxon>
        <taxon>Gobiesocidae</taxon>
        <taxon>Gobiesocinae</taxon>
        <taxon>Gouania</taxon>
    </lineage>
</organism>
<dbReference type="Pfam" id="PF00046">
    <property type="entry name" value="Homeodomain"/>
    <property type="match status" value="1"/>
</dbReference>
<dbReference type="RefSeq" id="XP_028318800.1">
    <property type="nucleotide sequence ID" value="XM_028462999.1"/>
</dbReference>
<dbReference type="SUPFAM" id="SSF46689">
    <property type="entry name" value="Homeodomain-like"/>
    <property type="match status" value="1"/>
</dbReference>
<evidence type="ECO:0000256" key="7">
    <source>
        <dbReference type="RuleBase" id="RU361194"/>
    </source>
</evidence>
<reference evidence="11" key="1">
    <citation type="submission" date="2020-06" db="EMBL/GenBank/DDBJ databases">
        <authorList>
            <consortium name="Wellcome Sanger Institute Data Sharing"/>
        </authorList>
    </citation>
    <scope>NUCLEOTIDE SEQUENCE [LARGE SCALE GENOMIC DNA]</scope>
</reference>
<feature type="region of interest" description="Disordered" evidence="8">
    <location>
        <begin position="1"/>
        <end position="25"/>
    </location>
</feature>
<dbReference type="PROSITE" id="PS00465">
    <property type="entry name" value="POU_2"/>
    <property type="match status" value="1"/>
</dbReference>
<dbReference type="SUPFAM" id="SSF47413">
    <property type="entry name" value="lambda repressor-like DNA-binding domains"/>
    <property type="match status" value="1"/>
</dbReference>
<feature type="domain" description="POU-specific" evidence="10">
    <location>
        <begin position="246"/>
        <end position="320"/>
    </location>
</feature>
<evidence type="ECO:0000313" key="12">
    <source>
        <dbReference type="Proteomes" id="UP000694680"/>
    </source>
</evidence>
<sequence length="429" mass="47205">MSEKTHHDVDEQSVPYDYSQPGPSSQVLGHEATAFQLSGFLTDPGLLYSKAAYGGFTSAPTQTFFPFPHIPTEYRTADFQGGDFCQPKHWYPFAAPEYTGQVPGTSAAAQPINLSPAIGETREQISIPELKTEPQSSEYSPGMKHQQVGPTQHASASLPHGVLYPTPWNPPFWHGITQVTSAAISNQSPSTSSSSPSMSPSPPSSGLLGPAFALGESAQGVTVTQNPAGPSRSSGSSSGGYSDSEEETLTNEDLEQFAKELKHKRITLGFTQADVGIALGNLYGKMFSQTTICRFEALQLSFKNMCKLKPLLQRWLNDAENSENPQDMYKIERPLADTRKRKRRTCLEGPVRTALESYFFKSPKPNTQQLSHISGDLGLDRDVVRVWFCNRRQKGKRLALPTEEEKEAYEQGYPLYMCPDLLKHTGGFL</sequence>
<reference evidence="11" key="3">
    <citation type="submission" date="2025-09" db="UniProtKB">
        <authorList>
            <consortium name="Ensembl"/>
        </authorList>
    </citation>
    <scope>IDENTIFICATION</scope>
</reference>
<dbReference type="Proteomes" id="UP000694680">
    <property type="component" value="Chromosome 12"/>
</dbReference>
<keyword evidence="7" id="KW-0804">Transcription</keyword>
<feature type="compositionally biased region" description="Low complexity" evidence="8">
    <location>
        <begin position="229"/>
        <end position="242"/>
    </location>
</feature>
<dbReference type="SMART" id="SM00389">
    <property type="entry name" value="HOX"/>
    <property type="match status" value="1"/>
</dbReference>
<dbReference type="InterPro" id="IPR017970">
    <property type="entry name" value="Homeobox_CS"/>
</dbReference>
<feature type="DNA-binding region" description="Homeobox" evidence="5">
    <location>
        <begin position="340"/>
        <end position="399"/>
    </location>
</feature>
<dbReference type="Ensembl" id="ENSGWIT00000004723.1">
    <property type="protein sequence ID" value="ENSGWIP00000004402.1"/>
    <property type="gene ID" value="ENSGWIG00000002351.1"/>
</dbReference>
<dbReference type="PRINTS" id="PR00028">
    <property type="entry name" value="POUDOMAIN"/>
</dbReference>
<feature type="compositionally biased region" description="Low complexity" evidence="8">
    <location>
        <begin position="188"/>
        <end position="198"/>
    </location>
</feature>
<evidence type="ECO:0000256" key="6">
    <source>
        <dbReference type="RuleBase" id="RU000682"/>
    </source>
</evidence>
<evidence type="ECO:0000259" key="10">
    <source>
        <dbReference type="PROSITE" id="PS51179"/>
    </source>
</evidence>
<feature type="region of interest" description="Disordered" evidence="8">
    <location>
        <begin position="183"/>
        <end position="249"/>
    </location>
</feature>
<feature type="region of interest" description="Disordered" evidence="8">
    <location>
        <begin position="131"/>
        <end position="158"/>
    </location>
</feature>
<dbReference type="Gene3D" id="1.10.260.40">
    <property type="entry name" value="lambda repressor-like DNA-binding domains"/>
    <property type="match status" value="1"/>
</dbReference>
<keyword evidence="4 5" id="KW-0539">Nucleus</keyword>
<evidence type="ECO:0000256" key="2">
    <source>
        <dbReference type="ARBA" id="ARBA00023125"/>
    </source>
</evidence>
<dbReference type="GeneID" id="114473406"/>
<protein>
    <recommendedName>
        <fullName evidence="7">POU domain protein</fullName>
    </recommendedName>
</protein>
<dbReference type="GO" id="GO:0000978">
    <property type="term" value="F:RNA polymerase II cis-regulatory region sequence-specific DNA binding"/>
    <property type="evidence" value="ECO:0007669"/>
    <property type="project" value="TreeGrafter"/>
</dbReference>
<dbReference type="OrthoDB" id="6159439at2759"/>
<dbReference type="GO" id="GO:0000981">
    <property type="term" value="F:DNA-binding transcription factor activity, RNA polymerase II-specific"/>
    <property type="evidence" value="ECO:0007669"/>
    <property type="project" value="InterPro"/>
</dbReference>
<evidence type="ECO:0000256" key="4">
    <source>
        <dbReference type="ARBA" id="ARBA00023242"/>
    </source>
</evidence>
<dbReference type="FunFam" id="1.10.260.40:FF:000022">
    <property type="entry name" value="POU domain protein"/>
    <property type="match status" value="1"/>
</dbReference>
<dbReference type="Pfam" id="PF00157">
    <property type="entry name" value="Pou"/>
    <property type="match status" value="1"/>
</dbReference>
<dbReference type="PROSITE" id="PS00035">
    <property type="entry name" value="POU_1"/>
    <property type="match status" value="1"/>
</dbReference>
<keyword evidence="3 5" id="KW-0371">Homeobox</keyword>
<dbReference type="CDD" id="cd00086">
    <property type="entry name" value="homeodomain"/>
    <property type="match status" value="1"/>
</dbReference>
<dbReference type="InterPro" id="IPR009057">
    <property type="entry name" value="Homeodomain-like_sf"/>
</dbReference>
<reference evidence="11" key="2">
    <citation type="submission" date="2025-08" db="UniProtKB">
        <authorList>
            <consortium name="Ensembl"/>
        </authorList>
    </citation>
    <scope>IDENTIFICATION</scope>
</reference>
<dbReference type="PROSITE" id="PS00027">
    <property type="entry name" value="HOMEOBOX_1"/>
    <property type="match status" value="1"/>
</dbReference>
<evidence type="ECO:0000256" key="1">
    <source>
        <dbReference type="ARBA" id="ARBA00004123"/>
    </source>
</evidence>
<dbReference type="InterPro" id="IPR000327">
    <property type="entry name" value="POU_dom"/>
</dbReference>
<dbReference type="InterPro" id="IPR013847">
    <property type="entry name" value="POU"/>
</dbReference>
<dbReference type="InterPro" id="IPR010982">
    <property type="entry name" value="Lambda_DNA-bd_dom_sf"/>
</dbReference>
<name>A0A8C5DAV0_GOUWI</name>
<dbReference type="PROSITE" id="PS50071">
    <property type="entry name" value="HOMEOBOX_2"/>
    <property type="match status" value="1"/>
</dbReference>
<evidence type="ECO:0000259" key="9">
    <source>
        <dbReference type="PROSITE" id="PS50071"/>
    </source>
</evidence>
<dbReference type="GO" id="GO:0005634">
    <property type="term" value="C:nucleus"/>
    <property type="evidence" value="ECO:0007669"/>
    <property type="project" value="UniProtKB-SubCell"/>
</dbReference>
<comment type="subcellular location">
    <subcellularLocation>
        <location evidence="1 5 6">Nucleus</location>
    </subcellularLocation>
</comment>
<feature type="compositionally biased region" description="Basic and acidic residues" evidence="8">
    <location>
        <begin position="1"/>
        <end position="10"/>
    </location>
</feature>
<comment type="similarity">
    <text evidence="7">Belongs to the POU transcription factor family.</text>
</comment>
<gene>
    <name evidence="11" type="primary">pou5f3</name>
</gene>
<dbReference type="InterPro" id="IPR050255">
    <property type="entry name" value="POU_domain_TF"/>
</dbReference>
<keyword evidence="12" id="KW-1185">Reference proteome</keyword>